<dbReference type="InterPro" id="IPR029063">
    <property type="entry name" value="SAM-dependent_MTases_sf"/>
</dbReference>
<dbReference type="RefSeq" id="WP_086320870.1">
    <property type="nucleotide sequence ID" value="NZ_NASD01000008.1"/>
</dbReference>
<dbReference type="Pfam" id="PF13847">
    <property type="entry name" value="Methyltransf_31"/>
    <property type="match status" value="1"/>
</dbReference>
<evidence type="ECO:0000313" key="2">
    <source>
        <dbReference type="EMBL" id="OTQ48773.1"/>
    </source>
</evidence>
<evidence type="ECO:0000259" key="1">
    <source>
        <dbReference type="Pfam" id="PF13847"/>
    </source>
</evidence>
<feature type="domain" description="Methyltransferase" evidence="1">
    <location>
        <begin position="53"/>
        <end position="176"/>
    </location>
</feature>
<dbReference type="GO" id="GO:0008757">
    <property type="term" value="F:S-adenosylmethionine-dependent methyltransferase activity"/>
    <property type="evidence" value="ECO:0007669"/>
    <property type="project" value="InterPro"/>
</dbReference>
<accession>A0A242NTA3</accession>
<keyword evidence="2" id="KW-0489">Methyltransferase</keyword>
<keyword evidence="2" id="KW-0808">Transferase</keyword>
<dbReference type="PANTHER" id="PTHR43591">
    <property type="entry name" value="METHYLTRANSFERASE"/>
    <property type="match status" value="1"/>
</dbReference>
<proteinExistence type="predicted"/>
<dbReference type="AlphaFoldDB" id="A0A242NTA3"/>
<dbReference type="CDD" id="cd02440">
    <property type="entry name" value="AdoMet_MTases"/>
    <property type="match status" value="1"/>
</dbReference>
<comment type="caution">
    <text evidence="2">The sequence shown here is derived from an EMBL/GenBank/DDBJ whole genome shotgun (WGS) entry which is preliminary data.</text>
</comment>
<protein>
    <submittedName>
        <fullName evidence="2">SAM-dependent methyltransferase</fullName>
    </submittedName>
</protein>
<dbReference type="SUPFAM" id="SSF53335">
    <property type="entry name" value="S-adenosyl-L-methionine-dependent methyltransferases"/>
    <property type="match status" value="1"/>
</dbReference>
<dbReference type="InterPro" id="IPR025714">
    <property type="entry name" value="Methyltranfer_dom"/>
</dbReference>
<dbReference type="OrthoDB" id="9795085at2"/>
<dbReference type="Gene3D" id="3.40.50.150">
    <property type="entry name" value="Vaccinia Virus protein VP39"/>
    <property type="match status" value="1"/>
</dbReference>
<gene>
    <name evidence="2" type="ORF">B6D06_08685</name>
</gene>
<dbReference type="PANTHER" id="PTHR43591:SF24">
    <property type="entry name" value="2-METHOXY-6-POLYPRENYL-1,4-BENZOQUINOL METHYLASE, MITOCHONDRIAL"/>
    <property type="match status" value="1"/>
</dbReference>
<dbReference type="GO" id="GO:0032259">
    <property type="term" value="P:methylation"/>
    <property type="evidence" value="ECO:0007669"/>
    <property type="project" value="UniProtKB-KW"/>
</dbReference>
<evidence type="ECO:0000313" key="3">
    <source>
        <dbReference type="Proteomes" id="UP000194968"/>
    </source>
</evidence>
<sequence>MILANNIDDNILRDLIIYWASRAKEYSQTNQDELATEKKIIWQELILRHAPQKEKLRVLDIGTGPGFLAITLALAGHEVTAVDATEEMINQAKNNAIQYQVKVNFVLSDVHCLPFQDNSFDLIILRNVTWNLSNPTLAYQEWFRVLNTKGKLLNFDANWYLFLFNKNLYSQYMQDRQNTMEYGIEDHYRQTDTLEMERIAKLLPLSKEIRPEWDRSILQSIGYKNIRIENDISKVVWDEIEQINYHSTPMFLIVAEKE</sequence>
<organism evidence="2 3">
    <name type="scientific">Gilliamella apis</name>
    <dbReference type="NCBI Taxonomy" id="1970738"/>
    <lineage>
        <taxon>Bacteria</taxon>
        <taxon>Pseudomonadati</taxon>
        <taxon>Pseudomonadota</taxon>
        <taxon>Gammaproteobacteria</taxon>
        <taxon>Orbales</taxon>
        <taxon>Orbaceae</taxon>
        <taxon>Gilliamella</taxon>
    </lineage>
</organism>
<dbReference type="EMBL" id="NASK01000100">
    <property type="protein sequence ID" value="OTQ48773.1"/>
    <property type="molecule type" value="Genomic_DNA"/>
</dbReference>
<dbReference type="Proteomes" id="UP000194968">
    <property type="component" value="Unassembled WGS sequence"/>
</dbReference>
<name>A0A242NTA3_9GAMM</name>
<reference evidence="2 3" key="1">
    <citation type="submission" date="2017-03" db="EMBL/GenBank/DDBJ databases">
        <title>Comparative genomics of honeybee gut symbionts reveal geographically distinct and subgroup specific antibiotic resistance.</title>
        <authorList>
            <person name="Ludvigsen J."/>
            <person name="Porcellato D."/>
            <person name="Labee-Lund T.M."/>
            <person name="Amdam G.V."/>
            <person name="Rudi K."/>
        </authorList>
    </citation>
    <scope>NUCLEOTIDE SEQUENCE [LARGE SCALE GENOMIC DNA]</scope>
    <source>
        <strain evidence="2 3">A-4-12</strain>
    </source>
</reference>